<dbReference type="InterPro" id="IPR002139">
    <property type="entry name" value="Ribo/fructo_kinase"/>
</dbReference>
<accession>A0A0C3NPW9</accession>
<dbReference type="Gene3D" id="3.40.1190.20">
    <property type="match status" value="1"/>
</dbReference>
<keyword evidence="2" id="KW-0418">Kinase</keyword>
<evidence type="ECO:0000256" key="1">
    <source>
        <dbReference type="ARBA" id="ARBA00022679"/>
    </source>
</evidence>
<dbReference type="Proteomes" id="UP000053257">
    <property type="component" value="Unassembled WGS sequence"/>
</dbReference>
<dbReference type="GO" id="GO:0016301">
    <property type="term" value="F:kinase activity"/>
    <property type="evidence" value="ECO:0007669"/>
    <property type="project" value="UniProtKB-KW"/>
</dbReference>
<dbReference type="PANTHER" id="PTHR10584:SF166">
    <property type="entry name" value="RIBOKINASE"/>
    <property type="match status" value="1"/>
</dbReference>
<dbReference type="SUPFAM" id="SSF53613">
    <property type="entry name" value="Ribokinase-like"/>
    <property type="match status" value="1"/>
</dbReference>
<dbReference type="GO" id="GO:0006796">
    <property type="term" value="P:phosphate-containing compound metabolic process"/>
    <property type="evidence" value="ECO:0007669"/>
    <property type="project" value="UniProtKB-ARBA"/>
</dbReference>
<dbReference type="OrthoDB" id="415590at2759"/>
<keyword evidence="5" id="KW-1185">Reference proteome</keyword>
<dbReference type="AlphaFoldDB" id="A0A0C3NPW9"/>
<evidence type="ECO:0000313" key="4">
    <source>
        <dbReference type="EMBL" id="KIP07204.1"/>
    </source>
</evidence>
<keyword evidence="1" id="KW-0808">Transferase</keyword>
<dbReference type="PANTHER" id="PTHR10584">
    <property type="entry name" value="SUGAR KINASE"/>
    <property type="match status" value="1"/>
</dbReference>
<reference evidence="4 5" key="1">
    <citation type="journal article" date="2014" name="PLoS Genet.">
        <title>Analysis of the Phlebiopsis gigantea genome, transcriptome and secretome provides insight into its pioneer colonization strategies of wood.</title>
        <authorList>
            <person name="Hori C."/>
            <person name="Ishida T."/>
            <person name="Igarashi K."/>
            <person name="Samejima M."/>
            <person name="Suzuki H."/>
            <person name="Master E."/>
            <person name="Ferreira P."/>
            <person name="Ruiz-Duenas F.J."/>
            <person name="Held B."/>
            <person name="Canessa P."/>
            <person name="Larrondo L.F."/>
            <person name="Schmoll M."/>
            <person name="Druzhinina I.S."/>
            <person name="Kubicek C.P."/>
            <person name="Gaskell J.A."/>
            <person name="Kersten P."/>
            <person name="St John F."/>
            <person name="Glasner J."/>
            <person name="Sabat G."/>
            <person name="Splinter BonDurant S."/>
            <person name="Syed K."/>
            <person name="Yadav J."/>
            <person name="Mgbeahuruike A.C."/>
            <person name="Kovalchuk A."/>
            <person name="Asiegbu F.O."/>
            <person name="Lackner G."/>
            <person name="Hoffmeister D."/>
            <person name="Rencoret J."/>
            <person name="Gutierrez A."/>
            <person name="Sun H."/>
            <person name="Lindquist E."/>
            <person name="Barry K."/>
            <person name="Riley R."/>
            <person name="Grigoriev I.V."/>
            <person name="Henrissat B."/>
            <person name="Kues U."/>
            <person name="Berka R.M."/>
            <person name="Martinez A.T."/>
            <person name="Covert S.F."/>
            <person name="Blanchette R.A."/>
            <person name="Cullen D."/>
        </authorList>
    </citation>
    <scope>NUCLEOTIDE SEQUENCE [LARGE SCALE GENOMIC DNA]</scope>
    <source>
        <strain evidence="4 5">11061_1 CR5-6</strain>
    </source>
</reference>
<dbReference type="HOGENOM" id="CLU_027634_2_1_1"/>
<evidence type="ECO:0000256" key="2">
    <source>
        <dbReference type="ARBA" id="ARBA00022777"/>
    </source>
</evidence>
<dbReference type="InterPro" id="IPR029056">
    <property type="entry name" value="Ribokinase-like"/>
</dbReference>
<organism evidence="4 5">
    <name type="scientific">Phlebiopsis gigantea (strain 11061_1 CR5-6)</name>
    <name type="common">White-rot fungus</name>
    <name type="synonym">Peniophora gigantea</name>
    <dbReference type="NCBI Taxonomy" id="745531"/>
    <lineage>
        <taxon>Eukaryota</taxon>
        <taxon>Fungi</taxon>
        <taxon>Dikarya</taxon>
        <taxon>Basidiomycota</taxon>
        <taxon>Agaricomycotina</taxon>
        <taxon>Agaricomycetes</taxon>
        <taxon>Polyporales</taxon>
        <taxon>Phanerochaetaceae</taxon>
        <taxon>Phlebiopsis</taxon>
    </lineage>
</organism>
<sequence length="324" mass="33976">TRSFLDIDEFFHVPTVVRPGETLSSTHFERRAGGKGANQASAAAKAGGRVKLIGAVGDDGGWLRDGMAQAGVDVDDVFVSRDFHHTHGAATVLHKGANYLTAPLTLSFPPQGLAYTHLLLQNEIPWECTLAYLLHARQSGATAVWNPSPMPSAAQLQAFPWNHLEWLLVNEGEVADLLRALGGAGPALAAVEEEDADKVAHARRLLSALHASPFFAPTLNVVCTLGGAGLVALLHGSPTGAGFETVHVPAATLDGPVRDTTGAGDCFTGYFVAGLMEEGVASGLGARVSRAGVAAGLCVQRPGAVESIPRREEVDERRTALQNM</sequence>
<dbReference type="InterPro" id="IPR011611">
    <property type="entry name" value="PfkB_dom"/>
</dbReference>
<dbReference type="PRINTS" id="PR00990">
    <property type="entry name" value="RIBOKINASE"/>
</dbReference>
<name>A0A0C3NPW9_PHLG1</name>
<protein>
    <recommendedName>
        <fullName evidence="3">Carbohydrate kinase PfkB domain-containing protein</fullName>
    </recommendedName>
</protein>
<dbReference type="EMBL" id="KN840502">
    <property type="protein sequence ID" value="KIP07204.1"/>
    <property type="molecule type" value="Genomic_DNA"/>
</dbReference>
<feature type="non-terminal residue" evidence="4">
    <location>
        <position position="1"/>
    </location>
</feature>
<dbReference type="STRING" id="745531.A0A0C3NPW9"/>
<dbReference type="Pfam" id="PF00294">
    <property type="entry name" value="PfkB"/>
    <property type="match status" value="1"/>
</dbReference>
<evidence type="ECO:0000259" key="3">
    <source>
        <dbReference type="Pfam" id="PF00294"/>
    </source>
</evidence>
<feature type="domain" description="Carbohydrate kinase PfkB" evidence="3">
    <location>
        <begin position="19"/>
        <end position="309"/>
    </location>
</feature>
<gene>
    <name evidence="4" type="ORF">PHLGIDRAFT_71523</name>
</gene>
<evidence type="ECO:0000313" key="5">
    <source>
        <dbReference type="Proteomes" id="UP000053257"/>
    </source>
</evidence>
<proteinExistence type="predicted"/>